<evidence type="ECO:0000256" key="1">
    <source>
        <dbReference type="SAM" id="MobiDB-lite"/>
    </source>
</evidence>
<keyword evidence="3" id="KW-1185">Reference proteome</keyword>
<comment type="caution">
    <text evidence="2">The sequence shown here is derived from an EMBL/GenBank/DDBJ whole genome shotgun (WGS) entry which is preliminary data.</text>
</comment>
<gene>
    <name evidence="2" type="ORF">GCM10007916_18900</name>
</gene>
<protein>
    <recommendedName>
        <fullName evidence="4">Flagellar basal-body/hook protein C-terminal domain-containing protein</fullName>
    </recommendedName>
</protein>
<organism evidence="2 3">
    <name type="scientific">Psychromonas marina</name>
    <dbReference type="NCBI Taxonomy" id="88364"/>
    <lineage>
        <taxon>Bacteria</taxon>
        <taxon>Pseudomonadati</taxon>
        <taxon>Pseudomonadota</taxon>
        <taxon>Gammaproteobacteria</taxon>
        <taxon>Alteromonadales</taxon>
        <taxon>Psychromonadaceae</taxon>
        <taxon>Psychromonas</taxon>
    </lineage>
</organism>
<name>A0ABQ6E0Z7_9GAMM</name>
<dbReference type="RefSeq" id="WP_284203939.1">
    <property type="nucleotide sequence ID" value="NZ_BSPQ01000005.1"/>
</dbReference>
<proteinExistence type="predicted"/>
<evidence type="ECO:0000313" key="2">
    <source>
        <dbReference type="EMBL" id="GLS90823.1"/>
    </source>
</evidence>
<sequence>MDVHSAFNTGRAGLQDASAQLSNASSRIAQAGKAETGLTESQQTSGIDSPPAERASISITTEVINLKLAELQAKNSAKVIITANDMVGCLIDTTA</sequence>
<dbReference type="Proteomes" id="UP001157353">
    <property type="component" value="Unassembled WGS sequence"/>
</dbReference>
<evidence type="ECO:0008006" key="4">
    <source>
        <dbReference type="Google" id="ProtNLM"/>
    </source>
</evidence>
<feature type="compositionally biased region" description="Polar residues" evidence="1">
    <location>
        <begin position="38"/>
        <end position="47"/>
    </location>
</feature>
<evidence type="ECO:0000313" key="3">
    <source>
        <dbReference type="Proteomes" id="UP001157353"/>
    </source>
</evidence>
<feature type="region of interest" description="Disordered" evidence="1">
    <location>
        <begin position="25"/>
        <end position="54"/>
    </location>
</feature>
<accession>A0ABQ6E0Z7</accession>
<reference evidence="3" key="1">
    <citation type="journal article" date="2019" name="Int. J. Syst. Evol. Microbiol.">
        <title>The Global Catalogue of Microorganisms (GCM) 10K type strain sequencing project: providing services to taxonomists for standard genome sequencing and annotation.</title>
        <authorList>
            <consortium name="The Broad Institute Genomics Platform"/>
            <consortium name="The Broad Institute Genome Sequencing Center for Infectious Disease"/>
            <person name="Wu L."/>
            <person name="Ma J."/>
        </authorList>
    </citation>
    <scope>NUCLEOTIDE SEQUENCE [LARGE SCALE GENOMIC DNA]</scope>
    <source>
        <strain evidence="3">NBRC 103166</strain>
    </source>
</reference>
<dbReference type="EMBL" id="BSPQ01000005">
    <property type="protein sequence ID" value="GLS90823.1"/>
    <property type="molecule type" value="Genomic_DNA"/>
</dbReference>